<reference evidence="1" key="1">
    <citation type="submission" date="2017-03" db="EMBL/GenBank/DDBJ databases">
        <title>The mitochondrial genome of the carnivorous plant Utricularia reniformis (Lentibulariaceae): structure, comparative analysis and evolutionary landmarks.</title>
        <authorList>
            <person name="Silva S.R."/>
            <person name="Alvarenga D.O."/>
            <person name="Michael T.P."/>
            <person name="Miranda V.F.O."/>
            <person name="Varani A.M."/>
        </authorList>
    </citation>
    <scope>NUCLEOTIDE SEQUENCE</scope>
</reference>
<accession>A0A1Y0B3C5</accession>
<dbReference type="AlphaFoldDB" id="A0A1Y0B3C5"/>
<protein>
    <submittedName>
        <fullName evidence="1">Uncharacterized protein</fullName>
    </submittedName>
</protein>
<dbReference type="EMBL" id="KY774314">
    <property type="protein sequence ID" value="ART31894.1"/>
    <property type="molecule type" value="Genomic_DNA"/>
</dbReference>
<organism evidence="1">
    <name type="scientific">Utricularia reniformis</name>
    <dbReference type="NCBI Taxonomy" id="192314"/>
    <lineage>
        <taxon>Eukaryota</taxon>
        <taxon>Viridiplantae</taxon>
        <taxon>Streptophyta</taxon>
        <taxon>Embryophyta</taxon>
        <taxon>Tracheophyta</taxon>
        <taxon>Spermatophyta</taxon>
        <taxon>Magnoliopsida</taxon>
        <taxon>eudicotyledons</taxon>
        <taxon>Gunneridae</taxon>
        <taxon>Pentapetalae</taxon>
        <taxon>asterids</taxon>
        <taxon>lamiids</taxon>
        <taxon>Lamiales</taxon>
        <taxon>Lentibulariaceae</taxon>
        <taxon>Utricularia</taxon>
    </lineage>
</organism>
<keyword evidence="1" id="KW-0496">Mitochondrion</keyword>
<proteinExistence type="predicted"/>
<name>A0A1Y0B3C5_9LAMI</name>
<geneLocation type="mitochondrion" evidence="1"/>
<gene>
    <name evidence="1" type="ORF">AEK19_MT1714</name>
</gene>
<evidence type="ECO:0000313" key="1">
    <source>
        <dbReference type="EMBL" id="ART31894.1"/>
    </source>
</evidence>
<sequence length="65" mass="7416">MVRRSRVDGFNISTKGRGLLTVSLSLTSIWHYIHTRPLGRGRRRLKGEGEKGYEHIGNIYYAGIN</sequence>